<dbReference type="PANTHER" id="PTHR47150">
    <property type="entry name" value="OS12G0169200 PROTEIN"/>
    <property type="match status" value="1"/>
</dbReference>
<feature type="compositionally biased region" description="Basic and acidic residues" evidence="1">
    <location>
        <begin position="1"/>
        <end position="15"/>
    </location>
</feature>
<proteinExistence type="predicted"/>
<dbReference type="STRING" id="109376.A0A0D3D9J2"/>
<dbReference type="InterPro" id="IPR006912">
    <property type="entry name" value="Harbinger_derived_prot"/>
</dbReference>
<reference evidence="2 3" key="1">
    <citation type="journal article" date="2014" name="Genome Biol.">
        <title>Transcriptome and methylome profiling reveals relics of genome dominance in the mesopolyploid Brassica oleracea.</title>
        <authorList>
            <person name="Parkin I.A."/>
            <person name="Koh C."/>
            <person name="Tang H."/>
            <person name="Robinson S.J."/>
            <person name="Kagale S."/>
            <person name="Clarke W.E."/>
            <person name="Town C.D."/>
            <person name="Nixon J."/>
            <person name="Krishnakumar V."/>
            <person name="Bidwell S.L."/>
            <person name="Denoeud F."/>
            <person name="Belcram H."/>
            <person name="Links M.G."/>
            <person name="Just J."/>
            <person name="Clarke C."/>
            <person name="Bender T."/>
            <person name="Huebert T."/>
            <person name="Mason A.S."/>
            <person name="Pires J.C."/>
            <person name="Barker G."/>
            <person name="Moore J."/>
            <person name="Walley P.G."/>
            <person name="Manoli S."/>
            <person name="Batley J."/>
            <person name="Edwards D."/>
            <person name="Nelson M.N."/>
            <person name="Wang X."/>
            <person name="Paterson A.H."/>
            <person name="King G."/>
            <person name="Bancroft I."/>
            <person name="Chalhoub B."/>
            <person name="Sharpe A.G."/>
        </authorList>
    </citation>
    <scope>NUCLEOTIDE SEQUENCE</scope>
    <source>
        <strain evidence="2 3">cv. TO1000</strain>
    </source>
</reference>
<protein>
    <submittedName>
        <fullName evidence="2">Uncharacterized protein</fullName>
    </submittedName>
</protein>
<feature type="region of interest" description="Disordered" evidence="1">
    <location>
        <begin position="1"/>
        <end position="53"/>
    </location>
</feature>
<dbReference type="Gramene" id="Bo7g075520.1">
    <property type="protein sequence ID" value="Bo7g075520.1"/>
    <property type="gene ID" value="Bo7g075520"/>
</dbReference>
<organism evidence="2 3">
    <name type="scientific">Brassica oleracea var. oleracea</name>
    <dbReference type="NCBI Taxonomy" id="109376"/>
    <lineage>
        <taxon>Eukaryota</taxon>
        <taxon>Viridiplantae</taxon>
        <taxon>Streptophyta</taxon>
        <taxon>Embryophyta</taxon>
        <taxon>Tracheophyta</taxon>
        <taxon>Spermatophyta</taxon>
        <taxon>Magnoliopsida</taxon>
        <taxon>eudicotyledons</taxon>
        <taxon>Gunneridae</taxon>
        <taxon>Pentapetalae</taxon>
        <taxon>rosids</taxon>
        <taxon>malvids</taxon>
        <taxon>Brassicales</taxon>
        <taxon>Brassicaceae</taxon>
        <taxon>Brassiceae</taxon>
        <taxon>Brassica</taxon>
    </lineage>
</organism>
<keyword evidence="3" id="KW-1185">Reference proteome</keyword>
<name>A0A0D3D9J2_BRAOL</name>
<dbReference type="AlphaFoldDB" id="A0A0D3D9J2"/>
<accession>A0A0D3D9J2</accession>
<dbReference type="PANTHER" id="PTHR47150:SF5">
    <property type="entry name" value="OS07G0546750 PROTEIN"/>
    <property type="match status" value="1"/>
</dbReference>
<evidence type="ECO:0000313" key="3">
    <source>
        <dbReference type="Proteomes" id="UP000032141"/>
    </source>
</evidence>
<sequence>MAKNDGSSKKMKCGDCSHSASSKANEEDSADDDEGTNHPPGVTAAKARSKKTMVDEKELSEFQTMWNIKKQDLALKESETPTYPENLFRQRFRMNKPLFMHIVDRLSNEVQFFRQQKDGLGRLGLSTLQKCTATIRLLAYGTAADTVDEYLRLGETTTRSCLENFVEGIIYLFGDEYLRIPTPADLQRLLDIGEHRGFPGMIGRSIVCIGSGKIVPPLGKDNILVVRLNQQSF</sequence>
<evidence type="ECO:0000313" key="2">
    <source>
        <dbReference type="EnsemblPlants" id="Bo7g075520.1"/>
    </source>
</evidence>
<dbReference type="HOGENOM" id="CLU_1191327_0_0_1"/>
<evidence type="ECO:0000256" key="1">
    <source>
        <dbReference type="SAM" id="MobiDB-lite"/>
    </source>
</evidence>
<dbReference type="Pfam" id="PF04827">
    <property type="entry name" value="Plant_tran"/>
    <property type="match status" value="1"/>
</dbReference>
<dbReference type="Proteomes" id="UP000032141">
    <property type="component" value="Chromosome C7"/>
</dbReference>
<reference evidence="2" key="2">
    <citation type="submission" date="2015-03" db="UniProtKB">
        <authorList>
            <consortium name="EnsemblPlants"/>
        </authorList>
    </citation>
    <scope>IDENTIFICATION</scope>
</reference>
<dbReference type="EnsemblPlants" id="Bo7g075520.1">
    <property type="protein sequence ID" value="Bo7g075520.1"/>
    <property type="gene ID" value="Bo7g075520"/>
</dbReference>